<sequence>MGAAQSARAKAGNVSGEAAPEHVDYYELLQVEVDASADDIKRSYRKLALKHHPDKNPDRIDEATKYFHKLQEAFDILSDEQERAWYDNNRQRYLNGEFDDDGLDEEAFQSFKEGKEAPKPAGSSSPGLTPRHLMRFFDPSLAEDTTDSDSSFFATYRRLFERLVEEEIAAAVYPGEDGEDAIPPPRSAFPSFGYSHTPFAASGSKKSRDDATIHQTPARDFYNYFLNFQTRKSMGWLDQYRLSEAPDRRVKRLMEKENKRAREAGRREYNDTVRALAGFVRKRDPRYKAFQEAQEKAKSGPEAEANRKAYVARMEMERQARADAFQAQSWQVADEAEDIWSEGEDYESDVGEGSSQSGAEGGSPRADGDDEEDLEDEPTSWDCVACDKIFRSEAAFRNHEQSAKHKKAVRALQRKMMKEDKEFTADMDAALAHDVQAMDLEEDEDAAEDEEGTAFAGMSKKARKKAKQRMKAAAAEAAFEPPEAPAPSNNGAAASPPPPTPFDATNWEPSYNPLPLGEPLPLNAFTLFGFGSLIWKPPPHVTHSQPGFIKGFTRRFAQHSIDHRGTPARPGRVVTLISAADWHSFKDADESPEGDIVWGVMYTIDGEFATEVREYLDHREKNGYSPQSVDVWGFPSSSSREGQDEPTLLQRDTLVYVGLPDNEAFVGPSPLPELAERIFTCQGPSGRNDEYLLNLAAVTRKLSPQSVDSHLFELERRVKSLEDEAKNGEG</sequence>
<feature type="compositionally biased region" description="Low complexity" evidence="6">
    <location>
        <begin position="471"/>
        <end position="494"/>
    </location>
</feature>
<dbReference type="PANTHER" id="PTHR44029">
    <property type="entry name" value="DNAJ HOMOLOG SUBFAMILY C MEMBER 21"/>
    <property type="match status" value="1"/>
</dbReference>
<dbReference type="PROSITE" id="PS50076">
    <property type="entry name" value="DNAJ_2"/>
    <property type="match status" value="1"/>
</dbReference>
<dbReference type="InterPro" id="IPR036568">
    <property type="entry name" value="GGCT-like_sf"/>
</dbReference>
<dbReference type="Pfam" id="PF21884">
    <property type="entry name" value="ZUO1-like_ZHD"/>
    <property type="match status" value="1"/>
</dbReference>
<evidence type="ECO:0000256" key="4">
    <source>
        <dbReference type="ARBA" id="ARBA00022833"/>
    </source>
</evidence>
<dbReference type="InterPro" id="IPR036236">
    <property type="entry name" value="Znf_C2H2_sf"/>
</dbReference>
<dbReference type="InterPro" id="IPR001623">
    <property type="entry name" value="DnaJ_domain"/>
</dbReference>
<dbReference type="Pfam" id="PF12171">
    <property type="entry name" value="zf-C2H2_jaz"/>
    <property type="match status" value="1"/>
</dbReference>
<evidence type="ECO:0000256" key="5">
    <source>
        <dbReference type="ARBA" id="ARBA00023239"/>
    </source>
</evidence>
<dbReference type="GO" id="GO:0006751">
    <property type="term" value="P:glutathione catabolic process"/>
    <property type="evidence" value="ECO:0007669"/>
    <property type="project" value="InterPro"/>
</dbReference>
<dbReference type="Pfam" id="PF00226">
    <property type="entry name" value="DnaJ"/>
    <property type="match status" value="1"/>
</dbReference>
<dbReference type="CDD" id="cd06661">
    <property type="entry name" value="GGCT_like"/>
    <property type="match status" value="1"/>
</dbReference>
<dbReference type="InterPro" id="IPR013024">
    <property type="entry name" value="GGCT-like"/>
</dbReference>
<dbReference type="InterPro" id="IPR003604">
    <property type="entry name" value="Matrin/U1-like-C_Znf_C2H2"/>
</dbReference>
<evidence type="ECO:0000256" key="3">
    <source>
        <dbReference type="ARBA" id="ARBA00022771"/>
    </source>
</evidence>
<dbReference type="GO" id="GO:0061928">
    <property type="term" value="F:glutathione specific gamma-glutamylcyclotransferase activity"/>
    <property type="evidence" value="ECO:0007669"/>
    <property type="project" value="UniProtKB-EC"/>
</dbReference>
<dbReference type="SUPFAM" id="SSF110857">
    <property type="entry name" value="Gamma-glutamyl cyclotransferase-like"/>
    <property type="match status" value="1"/>
</dbReference>
<protein>
    <recommendedName>
        <fullName evidence="1">glutathione-specific gamma-glutamylcyclotransferase</fullName>
        <ecNumber evidence="1">4.3.2.7</ecNumber>
    </recommendedName>
</protein>
<dbReference type="Gene3D" id="1.10.287.110">
    <property type="entry name" value="DnaJ domain"/>
    <property type="match status" value="1"/>
</dbReference>
<dbReference type="EMBL" id="KZ819665">
    <property type="protein sequence ID" value="PWN28552.1"/>
    <property type="molecule type" value="Genomic_DNA"/>
</dbReference>
<dbReference type="Gene3D" id="3.10.490.10">
    <property type="entry name" value="Gamma-glutamyl cyclotransferase-like"/>
    <property type="match status" value="1"/>
</dbReference>
<evidence type="ECO:0000313" key="8">
    <source>
        <dbReference type="EMBL" id="PWN28552.1"/>
    </source>
</evidence>
<dbReference type="CDD" id="cd06257">
    <property type="entry name" value="DnaJ"/>
    <property type="match status" value="1"/>
</dbReference>
<dbReference type="SUPFAM" id="SSF57667">
    <property type="entry name" value="beta-beta-alpha zinc fingers"/>
    <property type="match status" value="1"/>
</dbReference>
<proteinExistence type="predicted"/>
<keyword evidence="2" id="KW-0479">Metal-binding</keyword>
<dbReference type="InterPro" id="IPR018253">
    <property type="entry name" value="DnaJ_domain_CS"/>
</dbReference>
<dbReference type="Gene3D" id="3.30.160.60">
    <property type="entry name" value="Classic Zinc Finger"/>
    <property type="match status" value="1"/>
</dbReference>
<dbReference type="InterPro" id="IPR022755">
    <property type="entry name" value="Znf_C2H2_jaz"/>
</dbReference>
<feature type="region of interest" description="Disordered" evidence="6">
    <location>
        <begin position="467"/>
        <end position="510"/>
    </location>
</feature>
<dbReference type="RefSeq" id="XP_025363164.1">
    <property type="nucleotide sequence ID" value="XM_025507350.1"/>
</dbReference>
<dbReference type="Pfam" id="PF04752">
    <property type="entry name" value="ChaC"/>
    <property type="match status" value="1"/>
</dbReference>
<dbReference type="EC" id="4.3.2.7" evidence="1"/>
<feature type="domain" description="J" evidence="7">
    <location>
        <begin position="24"/>
        <end position="90"/>
    </location>
</feature>
<dbReference type="GO" id="GO:0003676">
    <property type="term" value="F:nucleic acid binding"/>
    <property type="evidence" value="ECO:0007669"/>
    <property type="project" value="InterPro"/>
</dbReference>
<dbReference type="SMART" id="SM00451">
    <property type="entry name" value="ZnF_U1"/>
    <property type="match status" value="1"/>
</dbReference>
<dbReference type="PANTHER" id="PTHR44029:SF1">
    <property type="entry name" value="DNAJ HOMOLOG SUBFAMILY C MEMBER 21"/>
    <property type="match status" value="1"/>
</dbReference>
<gene>
    <name evidence="8" type="ORF">BDZ90DRAFT_238887</name>
</gene>
<dbReference type="InterPro" id="IPR013087">
    <property type="entry name" value="Znf_C2H2_type"/>
</dbReference>
<dbReference type="SUPFAM" id="SSF46565">
    <property type="entry name" value="Chaperone J-domain"/>
    <property type="match status" value="1"/>
</dbReference>
<feature type="non-terminal residue" evidence="8">
    <location>
        <position position="730"/>
    </location>
</feature>
<evidence type="ECO:0000256" key="6">
    <source>
        <dbReference type="SAM" id="MobiDB-lite"/>
    </source>
</evidence>
<dbReference type="GO" id="GO:0005737">
    <property type="term" value="C:cytoplasm"/>
    <property type="evidence" value="ECO:0007669"/>
    <property type="project" value="TreeGrafter"/>
</dbReference>
<feature type="compositionally biased region" description="Acidic residues" evidence="6">
    <location>
        <begin position="368"/>
        <end position="379"/>
    </location>
</feature>
<keyword evidence="3" id="KW-0863">Zinc-finger</keyword>
<dbReference type="PROSITE" id="PS00636">
    <property type="entry name" value="DNAJ_1"/>
    <property type="match status" value="1"/>
</dbReference>
<evidence type="ECO:0000259" key="7">
    <source>
        <dbReference type="PROSITE" id="PS50076"/>
    </source>
</evidence>
<dbReference type="SMART" id="SM00271">
    <property type="entry name" value="DnaJ"/>
    <property type="match status" value="1"/>
</dbReference>
<dbReference type="GeneID" id="37029173"/>
<dbReference type="GO" id="GO:0008270">
    <property type="term" value="F:zinc ion binding"/>
    <property type="evidence" value="ECO:0007669"/>
    <property type="project" value="UniProtKB-KW"/>
</dbReference>
<dbReference type="InterPro" id="IPR054076">
    <property type="entry name" value="ZUO1-like_ZHD"/>
</dbReference>
<feature type="region of interest" description="Disordered" evidence="6">
    <location>
        <begin position="342"/>
        <end position="380"/>
    </location>
</feature>
<keyword evidence="4" id="KW-0862">Zinc</keyword>
<evidence type="ECO:0000256" key="2">
    <source>
        <dbReference type="ARBA" id="ARBA00022723"/>
    </source>
</evidence>
<dbReference type="InterPro" id="IPR036869">
    <property type="entry name" value="J_dom_sf"/>
</dbReference>
<dbReference type="InterPro" id="IPR051964">
    <property type="entry name" value="Chaperone_stress_response"/>
</dbReference>
<keyword evidence="9" id="KW-1185">Reference proteome</keyword>
<dbReference type="InterPro" id="IPR006840">
    <property type="entry name" value="ChaC"/>
</dbReference>
<reference evidence="8 9" key="1">
    <citation type="journal article" date="2018" name="Mol. Biol. Evol.">
        <title>Broad Genomic Sampling Reveals a Smut Pathogenic Ancestry of the Fungal Clade Ustilaginomycotina.</title>
        <authorList>
            <person name="Kijpornyongpan T."/>
            <person name="Mondo S.J."/>
            <person name="Barry K."/>
            <person name="Sandor L."/>
            <person name="Lee J."/>
            <person name="Lipzen A."/>
            <person name="Pangilinan J."/>
            <person name="LaButti K."/>
            <person name="Hainaut M."/>
            <person name="Henrissat B."/>
            <person name="Grigoriev I.V."/>
            <person name="Spatafora J.W."/>
            <person name="Aime M.C."/>
        </authorList>
    </citation>
    <scope>NUCLEOTIDE SEQUENCE [LARGE SCALE GENOMIC DNA]</scope>
    <source>
        <strain evidence="8 9">MCA 5214</strain>
    </source>
</reference>
<dbReference type="AlphaFoldDB" id="A0A316UTG7"/>
<keyword evidence="5" id="KW-0456">Lyase</keyword>
<dbReference type="OrthoDB" id="5894at2759"/>
<organism evidence="8 9">
    <name type="scientific">Jaminaea rosea</name>
    <dbReference type="NCBI Taxonomy" id="1569628"/>
    <lineage>
        <taxon>Eukaryota</taxon>
        <taxon>Fungi</taxon>
        <taxon>Dikarya</taxon>
        <taxon>Basidiomycota</taxon>
        <taxon>Ustilaginomycotina</taxon>
        <taxon>Exobasidiomycetes</taxon>
        <taxon>Microstromatales</taxon>
        <taxon>Microstromatales incertae sedis</taxon>
        <taxon>Jaminaea</taxon>
    </lineage>
</organism>
<evidence type="ECO:0000256" key="1">
    <source>
        <dbReference type="ARBA" id="ARBA00012344"/>
    </source>
</evidence>
<dbReference type="Proteomes" id="UP000245884">
    <property type="component" value="Unassembled WGS sequence"/>
</dbReference>
<dbReference type="PRINTS" id="PR00625">
    <property type="entry name" value="JDOMAIN"/>
</dbReference>
<name>A0A316UTG7_9BASI</name>
<dbReference type="STRING" id="1569628.A0A316UTG7"/>
<evidence type="ECO:0000313" key="9">
    <source>
        <dbReference type="Proteomes" id="UP000245884"/>
    </source>
</evidence>
<accession>A0A316UTG7</accession>
<dbReference type="PROSITE" id="PS00028">
    <property type="entry name" value="ZINC_FINGER_C2H2_1"/>
    <property type="match status" value="1"/>
</dbReference>